<name>A0A0E9UQZ1_ANGAN</name>
<organism evidence="1">
    <name type="scientific">Anguilla anguilla</name>
    <name type="common">European freshwater eel</name>
    <name type="synonym">Muraena anguilla</name>
    <dbReference type="NCBI Taxonomy" id="7936"/>
    <lineage>
        <taxon>Eukaryota</taxon>
        <taxon>Metazoa</taxon>
        <taxon>Chordata</taxon>
        <taxon>Craniata</taxon>
        <taxon>Vertebrata</taxon>
        <taxon>Euteleostomi</taxon>
        <taxon>Actinopterygii</taxon>
        <taxon>Neopterygii</taxon>
        <taxon>Teleostei</taxon>
        <taxon>Anguilliformes</taxon>
        <taxon>Anguillidae</taxon>
        <taxon>Anguilla</taxon>
    </lineage>
</organism>
<dbReference type="AlphaFoldDB" id="A0A0E9UQZ1"/>
<reference evidence="1" key="2">
    <citation type="journal article" date="2015" name="Fish Shellfish Immunol.">
        <title>Early steps in the European eel (Anguilla anguilla)-Vibrio vulnificus interaction in the gills: Role of the RtxA13 toxin.</title>
        <authorList>
            <person name="Callol A."/>
            <person name="Pajuelo D."/>
            <person name="Ebbesson L."/>
            <person name="Teles M."/>
            <person name="MacKenzie S."/>
            <person name="Amaro C."/>
        </authorList>
    </citation>
    <scope>NUCLEOTIDE SEQUENCE</scope>
</reference>
<proteinExistence type="predicted"/>
<accession>A0A0E9UQZ1</accession>
<reference evidence="1" key="1">
    <citation type="submission" date="2014-11" db="EMBL/GenBank/DDBJ databases">
        <authorList>
            <person name="Amaro Gonzalez C."/>
        </authorList>
    </citation>
    <scope>NUCLEOTIDE SEQUENCE</scope>
</reference>
<evidence type="ECO:0000313" key="1">
    <source>
        <dbReference type="EMBL" id="JAH68186.1"/>
    </source>
</evidence>
<sequence length="26" mass="3045">MHYIRFSGFCRTQLSSHTKPSVFLSD</sequence>
<protein>
    <submittedName>
        <fullName evidence="1">Uncharacterized protein</fullName>
    </submittedName>
</protein>
<dbReference type="EMBL" id="GBXM01040391">
    <property type="protein sequence ID" value="JAH68186.1"/>
    <property type="molecule type" value="Transcribed_RNA"/>
</dbReference>